<dbReference type="PANTHER" id="PTHR33309:SF1">
    <property type="entry name" value="MYB_SANT-LIKE DNA-BINDING DOMAIN-CONTAINING PROTEIN"/>
    <property type="match status" value="1"/>
</dbReference>
<gene>
    <name evidence="2" type="ORF">PMEA_00010250</name>
</gene>
<dbReference type="AlphaFoldDB" id="A0AAU9VN96"/>
<dbReference type="Proteomes" id="UP001159428">
    <property type="component" value="Unassembled WGS sequence"/>
</dbReference>
<organism evidence="2 3">
    <name type="scientific">Pocillopora meandrina</name>
    <dbReference type="NCBI Taxonomy" id="46732"/>
    <lineage>
        <taxon>Eukaryota</taxon>
        <taxon>Metazoa</taxon>
        <taxon>Cnidaria</taxon>
        <taxon>Anthozoa</taxon>
        <taxon>Hexacorallia</taxon>
        <taxon>Scleractinia</taxon>
        <taxon>Astrocoeniina</taxon>
        <taxon>Pocilloporidae</taxon>
        <taxon>Pocillopora</taxon>
    </lineage>
</organism>
<dbReference type="EMBL" id="CALNXJ010000002">
    <property type="protein sequence ID" value="CAH3033715.1"/>
    <property type="molecule type" value="Genomic_DNA"/>
</dbReference>
<proteinExistence type="predicted"/>
<name>A0AAU9VN96_9CNID</name>
<evidence type="ECO:0000256" key="1">
    <source>
        <dbReference type="SAM" id="MobiDB-lite"/>
    </source>
</evidence>
<feature type="non-terminal residue" evidence="2">
    <location>
        <position position="1"/>
    </location>
</feature>
<feature type="compositionally biased region" description="Basic and acidic residues" evidence="1">
    <location>
        <begin position="155"/>
        <end position="168"/>
    </location>
</feature>
<evidence type="ECO:0000313" key="2">
    <source>
        <dbReference type="EMBL" id="CAH3033715.1"/>
    </source>
</evidence>
<evidence type="ECO:0000313" key="3">
    <source>
        <dbReference type="Proteomes" id="UP001159428"/>
    </source>
</evidence>
<feature type="non-terminal residue" evidence="2">
    <location>
        <position position="263"/>
    </location>
</feature>
<comment type="caution">
    <text evidence="2">The sequence shown here is derived from an EMBL/GenBank/DDBJ whole genome shotgun (WGS) entry which is preliminary data.</text>
</comment>
<feature type="region of interest" description="Disordered" evidence="1">
    <location>
        <begin position="139"/>
        <end position="196"/>
    </location>
</feature>
<protein>
    <submittedName>
        <fullName evidence="2">Uncharacterized protein</fullName>
    </submittedName>
</protein>
<keyword evidence="3" id="KW-1185">Reference proteome</keyword>
<feature type="compositionally biased region" description="Basic and acidic residues" evidence="1">
    <location>
        <begin position="139"/>
        <end position="148"/>
    </location>
</feature>
<dbReference type="PANTHER" id="PTHR33309">
    <property type="entry name" value="KERATIN, ULTRA HIGH-SULFUR MATRIX PROTEIN-LIKE"/>
    <property type="match status" value="1"/>
</dbReference>
<reference evidence="2 3" key="1">
    <citation type="submission" date="2022-05" db="EMBL/GenBank/DDBJ databases">
        <authorList>
            <consortium name="Genoscope - CEA"/>
            <person name="William W."/>
        </authorList>
    </citation>
    <scope>NUCLEOTIDE SEQUENCE [LARGE SCALE GENOMIC DNA]</scope>
</reference>
<sequence length="263" mass="30744">ETVETLSSFVADKDENDRKSYFTFSSEFISFHFCFCANFVWTKEHDILFCRELLVTEPYAHKVRSVERAKAWEQIASSLNSIQAPKFRVTTRSARDHYTLLTTRKAEQLREEEKASGIEVTPGEIDLLLEEIWEKEKAARAEIESGDTKKRKAKQDKAGADNIRRLAMERMSQTKTRESDVGETSSKKKKTRRSSHEMLEFLENKSERDHQMKQELNLRRSEQEAMTAMTRQQQQQLQNLQAMFVSQQTQKKLLRSKGDKGFF</sequence>
<accession>A0AAU9VN96</accession>